<comment type="caution">
    <text evidence="2">The sequence shown here is derived from an EMBL/GenBank/DDBJ whole genome shotgun (WGS) entry which is preliminary data.</text>
</comment>
<proteinExistence type="predicted"/>
<dbReference type="EMBL" id="NVVJ01000014">
    <property type="protein sequence ID" value="PCJ25881.1"/>
    <property type="molecule type" value="Genomic_DNA"/>
</dbReference>
<keyword evidence="1" id="KW-1133">Transmembrane helix</keyword>
<evidence type="ECO:0000313" key="3">
    <source>
        <dbReference type="Proteomes" id="UP000218327"/>
    </source>
</evidence>
<protein>
    <submittedName>
        <fullName evidence="2">Uncharacterized protein</fullName>
    </submittedName>
</protein>
<dbReference type="Proteomes" id="UP000218327">
    <property type="component" value="Unassembled WGS sequence"/>
</dbReference>
<keyword evidence="1" id="KW-0472">Membrane</keyword>
<reference evidence="3" key="1">
    <citation type="submission" date="2017-08" db="EMBL/GenBank/DDBJ databases">
        <title>A dynamic microbial community with high functional redundancy inhabits the cold, oxic subseafloor aquifer.</title>
        <authorList>
            <person name="Tully B.J."/>
            <person name="Wheat C.G."/>
            <person name="Glazer B.T."/>
            <person name="Huber J.A."/>
        </authorList>
    </citation>
    <scope>NUCLEOTIDE SEQUENCE [LARGE SCALE GENOMIC DNA]</scope>
</reference>
<feature type="transmembrane region" description="Helical" evidence="1">
    <location>
        <begin position="245"/>
        <end position="265"/>
    </location>
</feature>
<evidence type="ECO:0000256" key="1">
    <source>
        <dbReference type="SAM" id="Phobius"/>
    </source>
</evidence>
<accession>A0A2A5B3G9</accession>
<dbReference type="AlphaFoldDB" id="A0A2A5B3G9"/>
<evidence type="ECO:0000313" key="2">
    <source>
        <dbReference type="EMBL" id="PCJ25881.1"/>
    </source>
</evidence>
<gene>
    <name evidence="2" type="ORF">COA96_06440</name>
</gene>
<sequence>MPQSSIQAVNIPDECQRALASKLNIVLTADEDVNPIGSVVFKINQKLGSKAIEEQARWYVLSVYRHLAKARWSEPAASGLPESRQYSLALDCLGMKGFKKSLQAALKNDRCKYTLLEFRRNKNTDQRILSPATNAYKHAASVLKEEGLIQAVKKPIKDSAVETNGKPEKKPAQTKRRVVNRRAERRAYPADEFLSDVAAKDLESTKPAIRSVMSDEEFSDLESAIANSKDATQKSWSFRGNDERWSLIMGLAAGAGFFILILLLFL</sequence>
<keyword evidence="1" id="KW-0812">Transmembrane</keyword>
<name>A0A2A5B3G9_9GAMM</name>
<organism evidence="2 3">
    <name type="scientific">SAR86 cluster bacterium</name>
    <dbReference type="NCBI Taxonomy" id="2030880"/>
    <lineage>
        <taxon>Bacteria</taxon>
        <taxon>Pseudomonadati</taxon>
        <taxon>Pseudomonadota</taxon>
        <taxon>Gammaproteobacteria</taxon>
        <taxon>SAR86 cluster</taxon>
    </lineage>
</organism>